<dbReference type="SUPFAM" id="SSF50800">
    <property type="entry name" value="PK beta-barrel domain-like"/>
    <property type="match status" value="1"/>
</dbReference>
<evidence type="ECO:0000256" key="5">
    <source>
        <dbReference type="ARBA" id="ARBA00022723"/>
    </source>
</evidence>
<keyword evidence="6" id="KW-0547">Nucleotide-binding</keyword>
<dbReference type="Pfam" id="PF00224">
    <property type="entry name" value="PK"/>
    <property type="match status" value="1"/>
</dbReference>
<keyword evidence="4" id="KW-0808">Transferase</keyword>
<dbReference type="Gene3D" id="3.20.20.60">
    <property type="entry name" value="Phosphoenolpyruvate-binding domains"/>
    <property type="match status" value="1"/>
</dbReference>
<dbReference type="InterPro" id="IPR015813">
    <property type="entry name" value="Pyrv/PenolPyrv_kinase-like_dom"/>
</dbReference>
<evidence type="ECO:0000313" key="13">
    <source>
        <dbReference type="EMBL" id="KKK77253.1"/>
    </source>
</evidence>
<dbReference type="GO" id="GO:0030955">
    <property type="term" value="F:potassium ion binding"/>
    <property type="evidence" value="ECO:0007669"/>
    <property type="project" value="InterPro"/>
</dbReference>
<dbReference type="GO" id="GO:0005524">
    <property type="term" value="F:ATP binding"/>
    <property type="evidence" value="ECO:0007669"/>
    <property type="project" value="UniProtKB-KW"/>
</dbReference>
<evidence type="ECO:0000256" key="9">
    <source>
        <dbReference type="ARBA" id="ARBA00022842"/>
    </source>
</evidence>
<evidence type="ECO:0000256" key="4">
    <source>
        <dbReference type="ARBA" id="ARBA00022679"/>
    </source>
</evidence>
<organism evidence="13">
    <name type="scientific">marine sediment metagenome</name>
    <dbReference type="NCBI Taxonomy" id="412755"/>
    <lineage>
        <taxon>unclassified sequences</taxon>
        <taxon>metagenomes</taxon>
        <taxon>ecological metagenomes</taxon>
    </lineage>
</organism>
<proteinExistence type="inferred from homology"/>
<comment type="pathway">
    <text evidence="1">Carbohydrate degradation; glycolysis; pyruvate from D-glyceraldehyde 3-phosphate: step 5/5.</text>
</comment>
<dbReference type="GO" id="GO:0004743">
    <property type="term" value="F:pyruvate kinase activity"/>
    <property type="evidence" value="ECO:0007669"/>
    <property type="project" value="UniProtKB-EC"/>
</dbReference>
<evidence type="ECO:0000256" key="10">
    <source>
        <dbReference type="ARBA" id="ARBA00023152"/>
    </source>
</evidence>
<keyword evidence="7" id="KW-0418">Kinase</keyword>
<evidence type="ECO:0000256" key="11">
    <source>
        <dbReference type="ARBA" id="ARBA00023317"/>
    </source>
</evidence>
<dbReference type="SUPFAM" id="SSF51621">
    <property type="entry name" value="Phosphoenolpyruvate/pyruvate domain"/>
    <property type="match status" value="1"/>
</dbReference>
<dbReference type="InterPro" id="IPR001697">
    <property type="entry name" value="Pyr_Knase"/>
</dbReference>
<evidence type="ECO:0000256" key="8">
    <source>
        <dbReference type="ARBA" id="ARBA00022840"/>
    </source>
</evidence>
<dbReference type="InterPro" id="IPR036918">
    <property type="entry name" value="Pyrv_Knase_C_sf"/>
</dbReference>
<keyword evidence="11" id="KW-0670">Pyruvate</keyword>
<dbReference type="InterPro" id="IPR018209">
    <property type="entry name" value="Pyrv_Knase_AS"/>
</dbReference>
<dbReference type="PRINTS" id="PR01050">
    <property type="entry name" value="PYRUVTKNASE"/>
</dbReference>
<evidence type="ECO:0000256" key="1">
    <source>
        <dbReference type="ARBA" id="ARBA00004997"/>
    </source>
</evidence>
<keyword evidence="5" id="KW-0479">Metal-binding</keyword>
<dbReference type="PANTHER" id="PTHR11817">
    <property type="entry name" value="PYRUVATE KINASE"/>
    <property type="match status" value="1"/>
</dbReference>
<evidence type="ECO:0000256" key="6">
    <source>
        <dbReference type="ARBA" id="ARBA00022741"/>
    </source>
</evidence>
<dbReference type="InterPro" id="IPR011037">
    <property type="entry name" value="Pyrv_Knase-like_insert_dom_sf"/>
</dbReference>
<dbReference type="GO" id="GO:0000287">
    <property type="term" value="F:magnesium ion binding"/>
    <property type="evidence" value="ECO:0007669"/>
    <property type="project" value="InterPro"/>
</dbReference>
<dbReference type="InterPro" id="IPR015793">
    <property type="entry name" value="Pyrv_Knase_brl"/>
</dbReference>
<protein>
    <recommendedName>
        <fullName evidence="3">pyruvate kinase</fullName>
        <ecNumber evidence="3">2.7.1.40</ecNumber>
    </recommendedName>
</protein>
<dbReference type="InterPro" id="IPR040442">
    <property type="entry name" value="Pyrv_kinase-like_dom_sf"/>
</dbReference>
<dbReference type="EC" id="2.7.1.40" evidence="3"/>
<reference evidence="13" key="1">
    <citation type="journal article" date="2015" name="Nature">
        <title>Complex archaea that bridge the gap between prokaryotes and eukaryotes.</title>
        <authorList>
            <person name="Spang A."/>
            <person name="Saw J.H."/>
            <person name="Jorgensen S.L."/>
            <person name="Zaremba-Niedzwiedzka K."/>
            <person name="Martijn J."/>
            <person name="Lind A.E."/>
            <person name="van Eijk R."/>
            <person name="Schleper C."/>
            <person name="Guy L."/>
            <person name="Ettema T.J."/>
        </authorList>
    </citation>
    <scope>NUCLEOTIDE SEQUENCE</scope>
</reference>
<dbReference type="FunFam" id="2.40.33.10:FF:000001">
    <property type="entry name" value="Pyruvate kinase"/>
    <property type="match status" value="1"/>
</dbReference>
<comment type="similarity">
    <text evidence="2">Belongs to the pyruvate kinase family.</text>
</comment>
<dbReference type="EMBL" id="LAZR01055042">
    <property type="protein sequence ID" value="KKK77253.1"/>
    <property type="molecule type" value="Genomic_DNA"/>
</dbReference>
<dbReference type="InterPro" id="IPR015806">
    <property type="entry name" value="Pyrv_Knase_insert_dom_sf"/>
</dbReference>
<feature type="domain" description="Pyruvate kinase barrel" evidence="12">
    <location>
        <begin position="8"/>
        <end position="329"/>
    </location>
</feature>
<name>A0A0F8Y7C7_9ZZZZ</name>
<dbReference type="UniPathway" id="UPA00109">
    <property type="reaction ID" value="UER00188"/>
</dbReference>
<comment type="caution">
    <text evidence="13">The sequence shown here is derived from an EMBL/GenBank/DDBJ whole genome shotgun (WGS) entry which is preliminary data.</text>
</comment>
<gene>
    <name evidence="13" type="ORF">LCGC14_2855470</name>
</gene>
<dbReference type="AlphaFoldDB" id="A0A0F8Y7C7"/>
<dbReference type="NCBIfam" id="NF004491">
    <property type="entry name" value="PRK05826.1"/>
    <property type="match status" value="1"/>
</dbReference>
<evidence type="ECO:0000256" key="3">
    <source>
        <dbReference type="ARBA" id="ARBA00012142"/>
    </source>
</evidence>
<keyword evidence="10" id="KW-0324">Glycolysis</keyword>
<evidence type="ECO:0000256" key="2">
    <source>
        <dbReference type="ARBA" id="ARBA00008663"/>
    </source>
</evidence>
<evidence type="ECO:0000259" key="12">
    <source>
        <dbReference type="Pfam" id="PF00224"/>
    </source>
</evidence>
<dbReference type="Gene3D" id="3.40.1380.20">
    <property type="entry name" value="Pyruvate kinase, C-terminal domain"/>
    <property type="match status" value="1"/>
</dbReference>
<dbReference type="GO" id="GO:0016301">
    <property type="term" value="F:kinase activity"/>
    <property type="evidence" value="ECO:0007669"/>
    <property type="project" value="UniProtKB-KW"/>
</dbReference>
<dbReference type="Gene3D" id="2.40.33.10">
    <property type="entry name" value="PK beta-barrel domain-like"/>
    <property type="match status" value="1"/>
</dbReference>
<dbReference type="NCBIfam" id="TIGR01064">
    <property type="entry name" value="pyruv_kin"/>
    <property type="match status" value="1"/>
</dbReference>
<sequence length="382" mass="39916">MPPEMRTMRRTKIIATLGPATAGPGLVSALAKAGVDVFRVNFSHGDHDEHARSIAAVRAAAAEQGRVVAVLQDLQGPKIRVASLSGGSVELRDGARITITTRPVAGTAELIPASYAGLPGDVRPGQRILLDDGLLELRAVRLLADAVECEVVRGGLLREHKGMNLPGAAISAPALTEKDVVDLRVGLGLGVDMVALSFVRAAADADRARAVMREVGRNVPLLAKIEKPEAVSELAAILHRFDGVMVARGDLGVEVAPELVPAIQKRIIAAANELGKPVITATQMLESMTRSPRPTRAEASDVANAVVDGTDAVMLSGETAVGRYPVQTVETMDRIVREAEAIAPPRAAERQARASHAHAVCHAAVALADEVGAAALAAFTRS</sequence>
<dbReference type="PROSITE" id="PS00110">
    <property type="entry name" value="PYRUVATE_KINASE"/>
    <property type="match status" value="1"/>
</dbReference>
<keyword evidence="9" id="KW-0460">Magnesium</keyword>
<feature type="non-terminal residue" evidence="13">
    <location>
        <position position="382"/>
    </location>
</feature>
<accession>A0A0F8Y7C7</accession>
<keyword evidence="8" id="KW-0067">ATP-binding</keyword>
<dbReference type="NCBIfam" id="NF004978">
    <property type="entry name" value="PRK06354.1"/>
    <property type="match status" value="1"/>
</dbReference>
<evidence type="ECO:0000256" key="7">
    <source>
        <dbReference type="ARBA" id="ARBA00022777"/>
    </source>
</evidence>